<dbReference type="PANTHER" id="PTHR20842">
    <property type="entry name" value="PROTEASE S51 ALPHA-ASPARTYL DIPEPTIDASE"/>
    <property type="match status" value="1"/>
</dbReference>
<evidence type="ECO:0000256" key="3">
    <source>
        <dbReference type="ARBA" id="ARBA00022801"/>
    </source>
</evidence>
<accession>A0AAX3N4B3</accession>
<keyword evidence="5" id="KW-0315">Glutamine amidotransferase</keyword>
<dbReference type="EMBL" id="CP118101">
    <property type="protein sequence ID" value="WDH84053.1"/>
    <property type="molecule type" value="Genomic_DNA"/>
</dbReference>
<keyword evidence="3" id="KW-0378">Hydrolase</keyword>
<sequence>MPLFLTASGLYSKHTMAQFLSLLPQVKTGLTACIITTADVQYKNKSKHAVRTKDLFYAIGFAKVDYVDLDTDPANLLLNYDVVHINGGNPLYLLARVKDSGAHEILAFMLSEGKLVSGQSAGAAIFGSTIQHADILHPEWNETLLTEFSGLGVVRAAILPHSNRYRTASYETVVKKAMEEIPDPILFLGDGEYIILP</sequence>
<dbReference type="Pfam" id="PF03575">
    <property type="entry name" value="Peptidase_S51"/>
    <property type="match status" value="1"/>
</dbReference>
<protein>
    <submittedName>
        <fullName evidence="5">Type 1 glutamine amidotransferase-like domain-containing protein</fullName>
    </submittedName>
</protein>
<dbReference type="Proteomes" id="UP001220962">
    <property type="component" value="Chromosome"/>
</dbReference>
<evidence type="ECO:0000256" key="1">
    <source>
        <dbReference type="ARBA" id="ARBA00006534"/>
    </source>
</evidence>
<dbReference type="AlphaFoldDB" id="A0AAX3N4B3"/>
<evidence type="ECO:0000256" key="2">
    <source>
        <dbReference type="ARBA" id="ARBA00022670"/>
    </source>
</evidence>
<reference evidence="5" key="1">
    <citation type="submission" date="2023-02" db="EMBL/GenBank/DDBJ databases">
        <title>Pathogen: clinical or host-associated sample.</title>
        <authorList>
            <person name="Hergert J."/>
            <person name="Casey R."/>
            <person name="Wagner J."/>
            <person name="Young E.L."/>
            <person name="Oakeson K.F."/>
        </authorList>
    </citation>
    <scope>NUCLEOTIDE SEQUENCE</scope>
    <source>
        <strain evidence="5">2022CK-00830</strain>
    </source>
</reference>
<comment type="similarity">
    <text evidence="1">Belongs to the peptidase S51 family.</text>
</comment>
<gene>
    <name evidence="5" type="ORF">PUW23_07505</name>
</gene>
<keyword evidence="4" id="KW-0720">Serine protease</keyword>
<dbReference type="Gene3D" id="3.40.50.880">
    <property type="match status" value="1"/>
</dbReference>
<dbReference type="InterPro" id="IPR005320">
    <property type="entry name" value="Peptidase_S51"/>
</dbReference>
<keyword evidence="2" id="KW-0645">Protease</keyword>
<proteinExistence type="inferred from homology"/>
<evidence type="ECO:0000256" key="4">
    <source>
        <dbReference type="ARBA" id="ARBA00022825"/>
    </source>
</evidence>
<dbReference type="InterPro" id="IPR029062">
    <property type="entry name" value="Class_I_gatase-like"/>
</dbReference>
<dbReference type="PANTHER" id="PTHR20842:SF0">
    <property type="entry name" value="ALPHA-ASPARTYL DIPEPTIDASE"/>
    <property type="match status" value="1"/>
</dbReference>
<name>A0AAX3N4B3_9BACL</name>
<dbReference type="GO" id="GO:0006508">
    <property type="term" value="P:proteolysis"/>
    <property type="evidence" value="ECO:0007669"/>
    <property type="project" value="UniProtKB-KW"/>
</dbReference>
<evidence type="ECO:0000313" key="6">
    <source>
        <dbReference type="Proteomes" id="UP001220962"/>
    </source>
</evidence>
<evidence type="ECO:0000313" key="5">
    <source>
        <dbReference type="EMBL" id="WDH84053.1"/>
    </source>
</evidence>
<dbReference type="SUPFAM" id="SSF52317">
    <property type="entry name" value="Class I glutamine amidotransferase-like"/>
    <property type="match status" value="1"/>
</dbReference>
<organism evidence="5 6">
    <name type="scientific">Paenibacillus urinalis</name>
    <dbReference type="NCBI Taxonomy" id="521520"/>
    <lineage>
        <taxon>Bacteria</taxon>
        <taxon>Bacillati</taxon>
        <taxon>Bacillota</taxon>
        <taxon>Bacilli</taxon>
        <taxon>Bacillales</taxon>
        <taxon>Paenibacillaceae</taxon>
        <taxon>Paenibacillus</taxon>
    </lineage>
</organism>
<dbReference type="RefSeq" id="WP_274359725.1">
    <property type="nucleotide sequence ID" value="NZ_CP118101.1"/>
</dbReference>
<dbReference type="GO" id="GO:0008236">
    <property type="term" value="F:serine-type peptidase activity"/>
    <property type="evidence" value="ECO:0007669"/>
    <property type="project" value="UniProtKB-KW"/>
</dbReference>